<evidence type="ECO:0000256" key="4">
    <source>
        <dbReference type="ARBA" id="ARBA00022755"/>
    </source>
</evidence>
<organism evidence="6 7">
    <name type="scientific">Streptomyces tanashiensis</name>
    <dbReference type="NCBI Taxonomy" id="67367"/>
    <lineage>
        <taxon>Bacteria</taxon>
        <taxon>Bacillati</taxon>
        <taxon>Actinomycetota</taxon>
        <taxon>Actinomycetes</taxon>
        <taxon>Kitasatosporales</taxon>
        <taxon>Streptomycetaceae</taxon>
        <taxon>Streptomyces</taxon>
    </lineage>
</organism>
<dbReference type="PANTHER" id="PTHR43369:SF2">
    <property type="entry name" value="PHOSPHORIBOSYLGLYCINAMIDE FORMYLTRANSFERASE"/>
    <property type="match status" value="1"/>
</dbReference>
<evidence type="ECO:0000256" key="3">
    <source>
        <dbReference type="ARBA" id="ARBA00022679"/>
    </source>
</evidence>
<dbReference type="Proteomes" id="UP001164506">
    <property type="component" value="Chromosome"/>
</dbReference>
<evidence type="ECO:0000256" key="2">
    <source>
        <dbReference type="ARBA" id="ARBA00012254"/>
    </source>
</evidence>
<accession>A0ABY6QPA8</accession>
<dbReference type="EMBL" id="CP084204">
    <property type="protein sequence ID" value="UZX19520.1"/>
    <property type="molecule type" value="Genomic_DNA"/>
</dbReference>
<keyword evidence="4" id="KW-0658">Purine biosynthesis</keyword>
<dbReference type="InterPro" id="IPR036477">
    <property type="entry name" value="Formyl_transf_N_sf"/>
</dbReference>
<dbReference type="Gene3D" id="3.40.50.170">
    <property type="entry name" value="Formyl transferase, N-terminal domain"/>
    <property type="match status" value="1"/>
</dbReference>
<gene>
    <name evidence="6" type="ORF">LDH80_01675</name>
</gene>
<evidence type="ECO:0000313" key="7">
    <source>
        <dbReference type="Proteomes" id="UP001164506"/>
    </source>
</evidence>
<dbReference type="RefSeq" id="WP_190103063.1">
    <property type="nucleotide sequence ID" value="NZ_BMUH01000004.1"/>
</dbReference>
<dbReference type="SUPFAM" id="SSF53328">
    <property type="entry name" value="Formyltransferase"/>
    <property type="match status" value="1"/>
</dbReference>
<reference evidence="6" key="1">
    <citation type="submission" date="2021-09" db="EMBL/GenBank/DDBJ databases">
        <title>Complete genome sequence and metabolic characterization of Streptomyces tanashiensis DSM 731 the producer of antibacterial Kalafungin and diverse secondary metabolites.</title>
        <authorList>
            <person name="Abbasi M.N."/>
            <person name="Anwar M.N."/>
            <person name="Alam K."/>
            <person name="Shoaib M."/>
            <person name="Lin Z."/>
            <person name="Hayat M."/>
            <person name="Ali M.I."/>
            <person name="Malik H.M.T."/>
            <person name="Ahmed I."/>
            <person name="Li A."/>
            <person name="Hailong Wang H."/>
            <person name="Zhang Y."/>
        </authorList>
    </citation>
    <scope>NUCLEOTIDE SEQUENCE</scope>
    <source>
        <strain evidence="6">Kala</strain>
    </source>
</reference>
<evidence type="ECO:0000259" key="5">
    <source>
        <dbReference type="Pfam" id="PF00551"/>
    </source>
</evidence>
<dbReference type="GeneID" id="95598111"/>
<name>A0ABY6QPA8_9ACTN</name>
<evidence type="ECO:0000256" key="1">
    <source>
        <dbReference type="ARBA" id="ARBA00005054"/>
    </source>
</evidence>
<dbReference type="PANTHER" id="PTHR43369">
    <property type="entry name" value="PHOSPHORIBOSYLGLYCINAMIDE FORMYLTRANSFERASE"/>
    <property type="match status" value="1"/>
</dbReference>
<comment type="pathway">
    <text evidence="1">Purine metabolism; IMP biosynthesis via de novo pathway; N(2)-formyl-N(1)-(5-phospho-D-ribosyl)glycinamide from N(1)-(5-phospho-D-ribosyl)glycinamide (10-formyl THF route): step 1/1.</text>
</comment>
<protein>
    <recommendedName>
        <fullName evidence="2">phosphoribosylglycinamide formyltransferase 1</fullName>
        <ecNumber evidence="2">2.1.2.2</ecNumber>
    </recommendedName>
</protein>
<dbReference type="InterPro" id="IPR002376">
    <property type="entry name" value="Formyl_transf_N"/>
</dbReference>
<keyword evidence="7" id="KW-1185">Reference proteome</keyword>
<feature type="domain" description="Formyl transferase N-terminal" evidence="5">
    <location>
        <begin position="56"/>
        <end position="146"/>
    </location>
</feature>
<evidence type="ECO:0000313" key="6">
    <source>
        <dbReference type="EMBL" id="UZX19520.1"/>
    </source>
</evidence>
<proteinExistence type="predicted"/>
<sequence length="193" mass="21508">MCATRTTTRKVLFIGDTSHWSRLAAAHLRDVFGHVSLVLWDHGDPPPRVHETWHGDHIFCFKADLLLKPETLARAAVSALNFHPATPQFRGVGGYDFVLREGGTEFGATSHHIVPRIDAGPIVKVNRFPIAPGETAASLSARTAAHCLVLFYEVIGMIAQGRELPASEEQWGERLYTRAMLHKLRTTIRRRPS</sequence>
<dbReference type="Pfam" id="PF00551">
    <property type="entry name" value="Formyl_trans_N"/>
    <property type="match status" value="1"/>
</dbReference>
<keyword evidence="3" id="KW-0808">Transferase</keyword>
<dbReference type="EC" id="2.1.2.2" evidence="2"/>